<dbReference type="PIRSF" id="PIRSF024492">
    <property type="entry name" value="UCP024492"/>
    <property type="match status" value="1"/>
</dbReference>
<sequence>MTSEPTLWTVGHSTRPFDELRAMLDDAGVTCLVDVRRFAGSRRNPQYSPDALREQLGDAYLPLPALGGRRTPAPDSPNDAWRVAAFRGYADHLASDEYTGARALLMARAHAERCAVMCAEAVWWRCHRRLIADDLTARGWLVRHLMGPGTTVTHPLNPAARLVDGTLRYPAEGTG</sequence>
<dbReference type="InterPro" id="IPR014519">
    <property type="entry name" value="UCP024492"/>
</dbReference>
<protein>
    <recommendedName>
        <fullName evidence="3">DUF488 domain-containing protein</fullName>
    </recommendedName>
</protein>
<name>A0A4Y3KC61_CELUD</name>
<evidence type="ECO:0008006" key="3">
    <source>
        <dbReference type="Google" id="ProtNLM"/>
    </source>
</evidence>
<proteinExistence type="predicted"/>
<evidence type="ECO:0000313" key="1">
    <source>
        <dbReference type="EMBL" id="GEA82049.1"/>
    </source>
</evidence>
<evidence type="ECO:0000313" key="2">
    <source>
        <dbReference type="Proteomes" id="UP000315842"/>
    </source>
</evidence>
<dbReference type="InterPro" id="IPR007438">
    <property type="entry name" value="DUF488"/>
</dbReference>
<gene>
    <name evidence="1" type="ORF">CUD01_24930</name>
</gene>
<dbReference type="PANTHER" id="PTHR39337">
    <property type="entry name" value="BLR5642 PROTEIN"/>
    <property type="match status" value="1"/>
</dbReference>
<organism evidence="1 2">
    <name type="scientific">Cellulomonas uda</name>
    <dbReference type="NCBI Taxonomy" id="1714"/>
    <lineage>
        <taxon>Bacteria</taxon>
        <taxon>Bacillati</taxon>
        <taxon>Actinomycetota</taxon>
        <taxon>Actinomycetes</taxon>
        <taxon>Micrococcales</taxon>
        <taxon>Cellulomonadaceae</taxon>
        <taxon>Cellulomonas</taxon>
    </lineage>
</organism>
<dbReference type="AlphaFoldDB" id="A0A4Y3KC61"/>
<keyword evidence="2" id="KW-1185">Reference proteome</keyword>
<dbReference type="PANTHER" id="PTHR39337:SF1">
    <property type="entry name" value="BLR5642 PROTEIN"/>
    <property type="match status" value="1"/>
</dbReference>
<dbReference type="Proteomes" id="UP000315842">
    <property type="component" value="Unassembled WGS sequence"/>
</dbReference>
<accession>A0A4Y3KC61</accession>
<dbReference type="RefSeq" id="WP_141321536.1">
    <property type="nucleotide sequence ID" value="NZ_BJLP01000045.1"/>
</dbReference>
<dbReference type="Pfam" id="PF04343">
    <property type="entry name" value="DUF488"/>
    <property type="match status" value="1"/>
</dbReference>
<comment type="caution">
    <text evidence="1">The sequence shown here is derived from an EMBL/GenBank/DDBJ whole genome shotgun (WGS) entry which is preliminary data.</text>
</comment>
<dbReference type="EMBL" id="BJLP01000045">
    <property type="protein sequence ID" value="GEA82049.1"/>
    <property type="molecule type" value="Genomic_DNA"/>
</dbReference>
<reference evidence="1 2" key="1">
    <citation type="submission" date="2019-06" db="EMBL/GenBank/DDBJ databases">
        <title>Whole genome shotgun sequence of Cellulomonas uda NBRC 3747.</title>
        <authorList>
            <person name="Hosoyama A."/>
            <person name="Uohara A."/>
            <person name="Ohji S."/>
            <person name="Ichikawa N."/>
        </authorList>
    </citation>
    <scope>NUCLEOTIDE SEQUENCE [LARGE SCALE GENOMIC DNA]</scope>
    <source>
        <strain evidence="1 2">NBRC 3747</strain>
    </source>
</reference>